<sequence length="259" mass="27381">MAGVFDLSSLKKDPQPSQGGGAHEVLVTAANVQQVLVSSQEKPVILQVGSSRSPESDEMRKNFNELHNDGFTYAYVDADATPEVAGALGVQAIPTVVAFIGGRPAGSFQGGQPRQVLEQLVSQIAPGEEKPSDPRIDNANALLESGNVAEAEAAFQKILKEEPGNKEAKSGLARTHLIHRVAEAQVDAATGLDAELIQADAEAAGGDLSAAFSRLLGQLMTNFGDDKETVKKRLIELFSAFEGSPEVDDARRKMASALF</sequence>
<accession>A0A7T4JUK5</accession>
<keyword evidence="3" id="KW-0676">Redox-active center</keyword>
<dbReference type="InterPro" id="IPR036249">
    <property type="entry name" value="Thioredoxin-like_sf"/>
</dbReference>
<evidence type="ECO:0000259" key="5">
    <source>
        <dbReference type="Pfam" id="PF00085"/>
    </source>
</evidence>
<evidence type="ECO:0000256" key="4">
    <source>
        <dbReference type="SAM" id="MobiDB-lite"/>
    </source>
</evidence>
<dbReference type="GeneID" id="92759815"/>
<dbReference type="PANTHER" id="PTHR45663:SF11">
    <property type="entry name" value="GEO12009P1"/>
    <property type="match status" value="1"/>
</dbReference>
<dbReference type="Pfam" id="PF00085">
    <property type="entry name" value="Thioredoxin"/>
    <property type="match status" value="1"/>
</dbReference>
<comment type="similarity">
    <text evidence="2">Belongs to the thioredoxin family.</text>
</comment>
<evidence type="ECO:0000256" key="1">
    <source>
        <dbReference type="ARBA" id="ARBA00003318"/>
    </source>
</evidence>
<protein>
    <submittedName>
        <fullName evidence="6">Tetratricopeptide repeat protein</fullName>
    </submittedName>
</protein>
<reference evidence="6 7" key="1">
    <citation type="submission" date="2020-12" db="EMBL/GenBank/DDBJ databases">
        <title>FDA dAtabase for Regulatory Grade micrObial Sequences (FDA-ARGOS): Supporting development and validation of Infectious Disease Dx tests.</title>
        <authorList>
            <person name="Sproer C."/>
            <person name="Gronow S."/>
            <person name="Severitt S."/>
            <person name="Schroder I."/>
            <person name="Tallon L."/>
            <person name="Sadzewicz L."/>
            <person name="Zhao X."/>
            <person name="Boylan J."/>
            <person name="Ott S."/>
            <person name="Bowen H."/>
            <person name="Vavikolanu K."/>
            <person name="Mehta A."/>
            <person name="Aluvathingal J."/>
            <person name="Nadendla S."/>
            <person name="Lowell S."/>
            <person name="Myers T."/>
            <person name="Yan Y."/>
            <person name="Sichtig H."/>
        </authorList>
    </citation>
    <scope>NUCLEOTIDE SEQUENCE [LARGE SCALE GENOMIC DNA]</scope>
    <source>
        <strain evidence="6 7">FDAARGOS_1053</strain>
    </source>
</reference>
<dbReference type="EMBL" id="CP066007">
    <property type="protein sequence ID" value="QQB45948.1"/>
    <property type="molecule type" value="Genomic_DNA"/>
</dbReference>
<dbReference type="GO" id="GO:0006950">
    <property type="term" value="P:response to stress"/>
    <property type="evidence" value="ECO:0007669"/>
    <property type="project" value="UniProtKB-ARBA"/>
</dbReference>
<dbReference type="SUPFAM" id="SSF52833">
    <property type="entry name" value="Thioredoxin-like"/>
    <property type="match status" value="1"/>
</dbReference>
<dbReference type="InterPro" id="IPR011990">
    <property type="entry name" value="TPR-like_helical_dom_sf"/>
</dbReference>
<evidence type="ECO:0000256" key="2">
    <source>
        <dbReference type="ARBA" id="ARBA00008987"/>
    </source>
</evidence>
<dbReference type="OrthoDB" id="5181746at2"/>
<feature type="domain" description="Thioredoxin" evidence="5">
    <location>
        <begin position="58"/>
        <end position="122"/>
    </location>
</feature>
<proteinExistence type="inferred from homology"/>
<dbReference type="CDD" id="cd02956">
    <property type="entry name" value="ybbN"/>
    <property type="match status" value="1"/>
</dbReference>
<name>A0A7T4JUK5_9CORY</name>
<dbReference type="RefSeq" id="WP_084035798.1">
    <property type="nucleotide sequence ID" value="NZ_CP066007.1"/>
</dbReference>
<dbReference type="Gene3D" id="3.40.30.10">
    <property type="entry name" value="Glutaredoxin"/>
    <property type="match status" value="1"/>
</dbReference>
<feature type="region of interest" description="Disordered" evidence="4">
    <location>
        <begin position="1"/>
        <end position="21"/>
    </location>
</feature>
<organism evidence="6 7">
    <name type="scientific">Corynebacterium glucuronolyticum</name>
    <dbReference type="NCBI Taxonomy" id="39791"/>
    <lineage>
        <taxon>Bacteria</taxon>
        <taxon>Bacillati</taxon>
        <taxon>Actinomycetota</taxon>
        <taxon>Actinomycetes</taxon>
        <taxon>Mycobacteriales</taxon>
        <taxon>Corynebacteriaceae</taxon>
        <taxon>Corynebacterium</taxon>
    </lineage>
</organism>
<dbReference type="Pfam" id="PF14561">
    <property type="entry name" value="TPR_20"/>
    <property type="match status" value="1"/>
</dbReference>
<dbReference type="Pfam" id="PF14559">
    <property type="entry name" value="TPR_19"/>
    <property type="match status" value="1"/>
</dbReference>
<dbReference type="GO" id="GO:0005737">
    <property type="term" value="C:cytoplasm"/>
    <property type="evidence" value="ECO:0007669"/>
    <property type="project" value="TreeGrafter"/>
</dbReference>
<dbReference type="PANTHER" id="PTHR45663">
    <property type="entry name" value="GEO12009P1"/>
    <property type="match status" value="1"/>
</dbReference>
<dbReference type="InterPro" id="IPR013766">
    <property type="entry name" value="Thioredoxin_domain"/>
</dbReference>
<dbReference type="GO" id="GO:0015035">
    <property type="term" value="F:protein-disulfide reductase activity"/>
    <property type="evidence" value="ECO:0007669"/>
    <property type="project" value="TreeGrafter"/>
</dbReference>
<dbReference type="Proteomes" id="UP000596145">
    <property type="component" value="Chromosome"/>
</dbReference>
<evidence type="ECO:0000313" key="6">
    <source>
        <dbReference type="EMBL" id="QQB45948.1"/>
    </source>
</evidence>
<dbReference type="SUPFAM" id="SSF48452">
    <property type="entry name" value="TPR-like"/>
    <property type="match status" value="1"/>
</dbReference>
<evidence type="ECO:0000256" key="3">
    <source>
        <dbReference type="ARBA" id="ARBA00023284"/>
    </source>
</evidence>
<gene>
    <name evidence="6" type="ORF">I6I10_10830</name>
</gene>
<evidence type="ECO:0000313" key="7">
    <source>
        <dbReference type="Proteomes" id="UP000596145"/>
    </source>
</evidence>
<dbReference type="Gene3D" id="1.25.40.10">
    <property type="entry name" value="Tetratricopeptide repeat domain"/>
    <property type="match status" value="1"/>
</dbReference>
<dbReference type="AlphaFoldDB" id="A0A7T4JUK5"/>
<comment type="function">
    <text evidence="1">Participates in various redox reactions through the reversible oxidation of its active center dithiol to a disulfide and catalyzes dithiol-disulfide exchange reactions.</text>
</comment>